<feature type="region of interest" description="Disordered" evidence="4">
    <location>
        <begin position="1"/>
        <end position="37"/>
    </location>
</feature>
<dbReference type="InterPro" id="IPR015424">
    <property type="entry name" value="PyrdxlP-dep_Trfase"/>
</dbReference>
<sequence>MEPLESNDPEVRAPSRSLPSSHSVHPPGTAVGLLTSSSQGCGRETGGSCGILSPALSFTDRYYGGTEFVDELERLCQKRALQAYQLDPQKWGVNVQPYSGNGVLRRASCGSYGCGYRPDTRCTNSPRAAGLAAFKSSSQVPK</sequence>
<dbReference type="Gene3D" id="3.40.640.10">
    <property type="entry name" value="Type I PLP-dependent aspartate aminotransferase-like (Major domain)"/>
    <property type="match status" value="1"/>
</dbReference>
<comment type="cofactor">
    <cofactor evidence="2">
        <name>pyridoxal 5'-phosphate</name>
        <dbReference type="ChEBI" id="CHEBI:597326"/>
    </cofactor>
</comment>
<dbReference type="GO" id="GO:0019264">
    <property type="term" value="P:glycine biosynthetic process from serine"/>
    <property type="evidence" value="ECO:0007669"/>
    <property type="project" value="TreeGrafter"/>
</dbReference>
<evidence type="ECO:0000256" key="4">
    <source>
        <dbReference type="SAM" id="MobiDB-lite"/>
    </source>
</evidence>
<dbReference type="InterPro" id="IPR015421">
    <property type="entry name" value="PyrdxlP-dep_Trfase_major"/>
</dbReference>
<dbReference type="Proteomes" id="UP000472269">
    <property type="component" value="Unplaced"/>
</dbReference>
<evidence type="ECO:0000256" key="3">
    <source>
        <dbReference type="ARBA" id="ARBA00022898"/>
    </source>
</evidence>
<organism evidence="6 7">
    <name type="scientific">Athene cunicularia</name>
    <name type="common">Burrowing owl</name>
    <name type="synonym">Speotyto cunicularia</name>
    <dbReference type="NCBI Taxonomy" id="194338"/>
    <lineage>
        <taxon>Eukaryota</taxon>
        <taxon>Metazoa</taxon>
        <taxon>Chordata</taxon>
        <taxon>Craniata</taxon>
        <taxon>Vertebrata</taxon>
        <taxon>Euteleostomi</taxon>
        <taxon>Archelosauria</taxon>
        <taxon>Archosauria</taxon>
        <taxon>Dinosauria</taxon>
        <taxon>Saurischia</taxon>
        <taxon>Theropoda</taxon>
        <taxon>Coelurosauria</taxon>
        <taxon>Aves</taxon>
        <taxon>Neognathae</taxon>
        <taxon>Neoaves</taxon>
        <taxon>Telluraves</taxon>
        <taxon>Strigiformes</taxon>
        <taxon>Strigidae</taxon>
        <taxon>Athene</taxon>
    </lineage>
</organism>
<proteinExistence type="predicted"/>
<dbReference type="PANTHER" id="PTHR11680">
    <property type="entry name" value="SERINE HYDROXYMETHYLTRANSFERASE"/>
    <property type="match status" value="1"/>
</dbReference>
<dbReference type="Pfam" id="PF00464">
    <property type="entry name" value="SHMT"/>
    <property type="match status" value="1"/>
</dbReference>
<dbReference type="SUPFAM" id="SSF53383">
    <property type="entry name" value="PLP-dependent transferases"/>
    <property type="match status" value="1"/>
</dbReference>
<dbReference type="GO" id="GO:0004372">
    <property type="term" value="F:glycine hydroxymethyltransferase activity"/>
    <property type="evidence" value="ECO:0007669"/>
    <property type="project" value="UniProtKB-EC"/>
</dbReference>
<dbReference type="InterPro" id="IPR049943">
    <property type="entry name" value="Ser_HO-MeTrfase-like"/>
</dbReference>
<name>A0A663NAI7_ATHCN</name>
<dbReference type="PANTHER" id="PTHR11680:SF59">
    <property type="entry name" value="SERINE HYDROXYMETHYLTRANSFERASE, CYTOSOLIC"/>
    <property type="match status" value="1"/>
</dbReference>
<reference evidence="6" key="1">
    <citation type="submission" date="2025-08" db="UniProtKB">
        <authorList>
            <consortium name="Ensembl"/>
        </authorList>
    </citation>
    <scope>IDENTIFICATION</scope>
</reference>
<evidence type="ECO:0000259" key="5">
    <source>
        <dbReference type="Pfam" id="PF00464"/>
    </source>
</evidence>
<protein>
    <recommendedName>
        <fullName evidence="5">Serine hydroxymethyltransferase-like domain-containing protein</fullName>
    </recommendedName>
</protein>
<keyword evidence="7" id="KW-1185">Reference proteome</keyword>
<evidence type="ECO:0000313" key="6">
    <source>
        <dbReference type="Ensembl" id="ENSACUP00000022040.1"/>
    </source>
</evidence>
<feature type="domain" description="Serine hydroxymethyltransferase-like" evidence="5">
    <location>
        <begin position="60"/>
        <end position="101"/>
    </location>
</feature>
<dbReference type="UniPathway" id="UPA00193"/>
<dbReference type="GO" id="GO:0005739">
    <property type="term" value="C:mitochondrion"/>
    <property type="evidence" value="ECO:0007669"/>
    <property type="project" value="TreeGrafter"/>
</dbReference>
<dbReference type="Ensembl" id="ENSACUT00000023499.1">
    <property type="protein sequence ID" value="ENSACUP00000022040.1"/>
    <property type="gene ID" value="ENSACUG00000014724.1"/>
</dbReference>
<dbReference type="AlphaFoldDB" id="A0A663NAI7"/>
<evidence type="ECO:0000256" key="2">
    <source>
        <dbReference type="ARBA" id="ARBA00001933"/>
    </source>
</evidence>
<dbReference type="InterPro" id="IPR039429">
    <property type="entry name" value="SHMT-like_dom"/>
</dbReference>
<dbReference type="GO" id="GO:0030170">
    <property type="term" value="F:pyridoxal phosphate binding"/>
    <property type="evidence" value="ECO:0007669"/>
    <property type="project" value="TreeGrafter"/>
</dbReference>
<evidence type="ECO:0000256" key="1">
    <source>
        <dbReference type="ARBA" id="ARBA00001528"/>
    </source>
</evidence>
<dbReference type="GO" id="GO:0035999">
    <property type="term" value="P:tetrahydrofolate interconversion"/>
    <property type="evidence" value="ECO:0007669"/>
    <property type="project" value="UniProtKB-UniPathway"/>
</dbReference>
<comment type="catalytic activity">
    <reaction evidence="1">
        <text>(6R)-5,10-methylene-5,6,7,8-tetrahydrofolate + glycine + H2O = (6S)-5,6,7,8-tetrahydrofolate + L-serine</text>
        <dbReference type="Rhea" id="RHEA:15481"/>
        <dbReference type="ChEBI" id="CHEBI:15377"/>
        <dbReference type="ChEBI" id="CHEBI:15636"/>
        <dbReference type="ChEBI" id="CHEBI:33384"/>
        <dbReference type="ChEBI" id="CHEBI:57305"/>
        <dbReference type="ChEBI" id="CHEBI:57453"/>
        <dbReference type="EC" id="2.1.2.1"/>
    </reaction>
</comment>
<evidence type="ECO:0000313" key="7">
    <source>
        <dbReference type="Proteomes" id="UP000472269"/>
    </source>
</evidence>
<dbReference type="GO" id="GO:0005634">
    <property type="term" value="C:nucleus"/>
    <property type="evidence" value="ECO:0007669"/>
    <property type="project" value="TreeGrafter"/>
</dbReference>
<keyword evidence="3" id="KW-0663">Pyridoxal phosphate</keyword>
<accession>A0A663NAI7</accession>
<reference evidence="6" key="2">
    <citation type="submission" date="2025-09" db="UniProtKB">
        <authorList>
            <consortium name="Ensembl"/>
        </authorList>
    </citation>
    <scope>IDENTIFICATION</scope>
</reference>